<accession>A0AAD7WFK1</accession>
<organism evidence="2 3">
    <name type="scientific">Aldrovandia affinis</name>
    <dbReference type="NCBI Taxonomy" id="143900"/>
    <lineage>
        <taxon>Eukaryota</taxon>
        <taxon>Metazoa</taxon>
        <taxon>Chordata</taxon>
        <taxon>Craniata</taxon>
        <taxon>Vertebrata</taxon>
        <taxon>Euteleostomi</taxon>
        <taxon>Actinopterygii</taxon>
        <taxon>Neopterygii</taxon>
        <taxon>Teleostei</taxon>
        <taxon>Notacanthiformes</taxon>
        <taxon>Halosauridae</taxon>
        <taxon>Aldrovandia</taxon>
    </lineage>
</organism>
<protein>
    <submittedName>
        <fullName evidence="2">Uncharacterized protein</fullName>
    </submittedName>
</protein>
<reference evidence="2" key="1">
    <citation type="journal article" date="2023" name="Science">
        <title>Genome structures resolve the early diversification of teleost fishes.</title>
        <authorList>
            <person name="Parey E."/>
            <person name="Louis A."/>
            <person name="Montfort J."/>
            <person name="Bouchez O."/>
            <person name="Roques C."/>
            <person name="Iampietro C."/>
            <person name="Lluch J."/>
            <person name="Castinel A."/>
            <person name="Donnadieu C."/>
            <person name="Desvignes T."/>
            <person name="Floi Bucao C."/>
            <person name="Jouanno E."/>
            <person name="Wen M."/>
            <person name="Mejri S."/>
            <person name="Dirks R."/>
            <person name="Jansen H."/>
            <person name="Henkel C."/>
            <person name="Chen W.J."/>
            <person name="Zahm M."/>
            <person name="Cabau C."/>
            <person name="Klopp C."/>
            <person name="Thompson A.W."/>
            <person name="Robinson-Rechavi M."/>
            <person name="Braasch I."/>
            <person name="Lecointre G."/>
            <person name="Bobe J."/>
            <person name="Postlethwait J.H."/>
            <person name="Berthelot C."/>
            <person name="Roest Crollius H."/>
            <person name="Guiguen Y."/>
        </authorList>
    </citation>
    <scope>NUCLEOTIDE SEQUENCE</scope>
    <source>
        <strain evidence="2">NC1722</strain>
    </source>
</reference>
<dbReference type="AlphaFoldDB" id="A0AAD7WFK1"/>
<proteinExistence type="predicted"/>
<dbReference type="EMBL" id="JAINUG010000129">
    <property type="protein sequence ID" value="KAJ8394109.1"/>
    <property type="molecule type" value="Genomic_DNA"/>
</dbReference>
<evidence type="ECO:0000256" key="1">
    <source>
        <dbReference type="SAM" id="MobiDB-lite"/>
    </source>
</evidence>
<sequence>MLSKHKRLKDIAGMKDQPGNFSQPGGKGGKLQRAASAGVSLGELAALARQGPAAVSLALVHKGQEAQSGGCARAFSLFLTVLCYCSLSLWHRYGTDNEERPRQ</sequence>
<name>A0AAD7WFK1_9TELE</name>
<keyword evidence="3" id="KW-1185">Reference proteome</keyword>
<evidence type="ECO:0000313" key="3">
    <source>
        <dbReference type="Proteomes" id="UP001221898"/>
    </source>
</evidence>
<comment type="caution">
    <text evidence="2">The sequence shown here is derived from an EMBL/GenBank/DDBJ whole genome shotgun (WGS) entry which is preliminary data.</text>
</comment>
<gene>
    <name evidence="2" type="ORF">AAFF_G00049140</name>
</gene>
<dbReference type="Proteomes" id="UP001221898">
    <property type="component" value="Unassembled WGS sequence"/>
</dbReference>
<evidence type="ECO:0000313" key="2">
    <source>
        <dbReference type="EMBL" id="KAJ8394109.1"/>
    </source>
</evidence>
<feature type="region of interest" description="Disordered" evidence="1">
    <location>
        <begin position="1"/>
        <end position="32"/>
    </location>
</feature>